<feature type="domain" description="Methylated-DNA-[protein]-cysteine S-methyltransferase DNA binding" evidence="10">
    <location>
        <begin position="81"/>
        <end position="164"/>
    </location>
</feature>
<dbReference type="InterPro" id="IPR014048">
    <property type="entry name" value="MethylDNA_cys_MeTrfase_DNA-bd"/>
</dbReference>
<dbReference type="HAMAP" id="MF_00772">
    <property type="entry name" value="OGT"/>
    <property type="match status" value="1"/>
</dbReference>
<dbReference type="PANTHER" id="PTHR10815">
    <property type="entry name" value="METHYLATED-DNA--PROTEIN-CYSTEINE METHYLTRANSFERASE"/>
    <property type="match status" value="1"/>
</dbReference>
<dbReference type="InterPro" id="IPR036631">
    <property type="entry name" value="MGMT_N_sf"/>
</dbReference>
<dbReference type="Gene3D" id="3.30.160.70">
    <property type="entry name" value="Methylated DNA-protein cysteine methyltransferase domain"/>
    <property type="match status" value="1"/>
</dbReference>
<evidence type="ECO:0000256" key="4">
    <source>
        <dbReference type="ARBA" id="ARBA00022603"/>
    </source>
</evidence>
<keyword evidence="5 9" id="KW-0808">Transferase</keyword>
<dbReference type="NCBIfam" id="TIGR00589">
    <property type="entry name" value="ogt"/>
    <property type="match status" value="1"/>
</dbReference>
<dbReference type="InterPro" id="IPR001497">
    <property type="entry name" value="MethylDNA_cys_MeTrfase_AS"/>
</dbReference>
<dbReference type="Pfam" id="PF02870">
    <property type="entry name" value="Methyltransf_1N"/>
    <property type="match status" value="1"/>
</dbReference>
<evidence type="ECO:0000259" key="11">
    <source>
        <dbReference type="Pfam" id="PF02870"/>
    </source>
</evidence>
<name>A0A2N6UGK2_9LACT</name>
<evidence type="ECO:0000256" key="3">
    <source>
        <dbReference type="ARBA" id="ARBA00022490"/>
    </source>
</evidence>
<dbReference type="EC" id="2.1.1.63" evidence="9"/>
<protein>
    <recommendedName>
        <fullName evidence="9">Methylated-DNA--protein-cysteine methyltransferase</fullName>
        <ecNumber evidence="9">2.1.1.63</ecNumber>
    </recommendedName>
    <alternativeName>
        <fullName evidence="9">6-O-methylguanine-DNA methyltransferase</fullName>
        <shortName evidence="9">MGMT</shortName>
    </alternativeName>
    <alternativeName>
        <fullName evidence="9">O-6-methylguanine-DNA-alkyltransferase</fullName>
    </alternativeName>
</protein>
<comment type="subcellular location">
    <subcellularLocation>
        <location evidence="9">Cytoplasm</location>
    </subcellularLocation>
</comment>
<dbReference type="PANTHER" id="PTHR10815:SF5">
    <property type="entry name" value="METHYLATED-DNA--PROTEIN-CYSTEINE METHYLTRANSFERASE"/>
    <property type="match status" value="1"/>
</dbReference>
<evidence type="ECO:0000256" key="9">
    <source>
        <dbReference type="HAMAP-Rule" id="MF_00772"/>
    </source>
</evidence>
<dbReference type="OrthoDB" id="9802228at2"/>
<comment type="caution">
    <text evidence="12">The sequence shown here is derived from an EMBL/GenBank/DDBJ whole genome shotgun (WGS) entry which is preliminary data.</text>
</comment>
<keyword evidence="7 9" id="KW-0234">DNA repair</keyword>
<dbReference type="InterPro" id="IPR008332">
    <property type="entry name" value="MethylG_MeTrfase_N"/>
</dbReference>
<dbReference type="Proteomes" id="UP000235701">
    <property type="component" value="Unassembled WGS sequence"/>
</dbReference>
<dbReference type="Pfam" id="PF01035">
    <property type="entry name" value="DNA_binding_1"/>
    <property type="match status" value="1"/>
</dbReference>
<dbReference type="InterPro" id="IPR036388">
    <property type="entry name" value="WH-like_DNA-bd_sf"/>
</dbReference>
<dbReference type="CDD" id="cd06445">
    <property type="entry name" value="ATase"/>
    <property type="match status" value="1"/>
</dbReference>
<comment type="catalytic activity">
    <reaction evidence="1 9">
        <text>a 4-O-methyl-thymidine in DNA + L-cysteinyl-[protein] = a thymidine in DNA + S-methyl-L-cysteinyl-[protein]</text>
        <dbReference type="Rhea" id="RHEA:53428"/>
        <dbReference type="Rhea" id="RHEA-COMP:10131"/>
        <dbReference type="Rhea" id="RHEA-COMP:10132"/>
        <dbReference type="Rhea" id="RHEA-COMP:13555"/>
        <dbReference type="Rhea" id="RHEA-COMP:13556"/>
        <dbReference type="ChEBI" id="CHEBI:29950"/>
        <dbReference type="ChEBI" id="CHEBI:82612"/>
        <dbReference type="ChEBI" id="CHEBI:137386"/>
        <dbReference type="ChEBI" id="CHEBI:137387"/>
        <dbReference type="EC" id="2.1.1.63"/>
    </reaction>
</comment>
<dbReference type="GO" id="GO:0032259">
    <property type="term" value="P:methylation"/>
    <property type="evidence" value="ECO:0007669"/>
    <property type="project" value="UniProtKB-KW"/>
</dbReference>
<dbReference type="GO" id="GO:0006307">
    <property type="term" value="P:DNA alkylation repair"/>
    <property type="evidence" value="ECO:0007669"/>
    <property type="project" value="UniProtKB-UniRule"/>
</dbReference>
<dbReference type="InterPro" id="IPR036217">
    <property type="entry name" value="MethylDNA_cys_MeTrfase_DNAb"/>
</dbReference>
<dbReference type="FunFam" id="1.10.10.10:FF:000214">
    <property type="entry name" value="Methylated-DNA--protein-cysteine methyltransferase"/>
    <property type="match status" value="1"/>
</dbReference>
<keyword evidence="13" id="KW-1185">Reference proteome</keyword>
<keyword evidence="3 9" id="KW-0963">Cytoplasm</keyword>
<evidence type="ECO:0000256" key="1">
    <source>
        <dbReference type="ARBA" id="ARBA00001286"/>
    </source>
</evidence>
<dbReference type="RefSeq" id="WP_102198634.1">
    <property type="nucleotide sequence ID" value="NZ_PNHQ01000001.1"/>
</dbReference>
<dbReference type="GO" id="GO:0005737">
    <property type="term" value="C:cytoplasm"/>
    <property type="evidence" value="ECO:0007669"/>
    <property type="project" value="UniProtKB-SubCell"/>
</dbReference>
<comment type="catalytic activity">
    <reaction evidence="8 9">
        <text>a 6-O-methyl-2'-deoxyguanosine in DNA + L-cysteinyl-[protein] = S-methyl-L-cysteinyl-[protein] + a 2'-deoxyguanosine in DNA</text>
        <dbReference type="Rhea" id="RHEA:24000"/>
        <dbReference type="Rhea" id="RHEA-COMP:10131"/>
        <dbReference type="Rhea" id="RHEA-COMP:10132"/>
        <dbReference type="Rhea" id="RHEA-COMP:11367"/>
        <dbReference type="Rhea" id="RHEA-COMP:11368"/>
        <dbReference type="ChEBI" id="CHEBI:29950"/>
        <dbReference type="ChEBI" id="CHEBI:82612"/>
        <dbReference type="ChEBI" id="CHEBI:85445"/>
        <dbReference type="ChEBI" id="CHEBI:85448"/>
        <dbReference type="EC" id="2.1.1.63"/>
    </reaction>
</comment>
<evidence type="ECO:0000259" key="10">
    <source>
        <dbReference type="Pfam" id="PF01035"/>
    </source>
</evidence>
<evidence type="ECO:0000256" key="6">
    <source>
        <dbReference type="ARBA" id="ARBA00022763"/>
    </source>
</evidence>
<evidence type="ECO:0000256" key="7">
    <source>
        <dbReference type="ARBA" id="ARBA00023204"/>
    </source>
</evidence>
<evidence type="ECO:0000256" key="2">
    <source>
        <dbReference type="ARBA" id="ARBA00008711"/>
    </source>
</evidence>
<keyword evidence="4 9" id="KW-0489">Methyltransferase</keyword>
<dbReference type="GO" id="GO:0003908">
    <property type="term" value="F:methylated-DNA-[protein]-cysteine S-methyltransferase activity"/>
    <property type="evidence" value="ECO:0007669"/>
    <property type="project" value="UniProtKB-UniRule"/>
</dbReference>
<gene>
    <name evidence="12" type="ORF">CJ191_00450</name>
</gene>
<dbReference type="EMBL" id="PNHQ01000001">
    <property type="protein sequence ID" value="PMC80626.1"/>
    <property type="molecule type" value="Genomic_DNA"/>
</dbReference>
<organism evidence="12 13">
    <name type="scientific">Aerococcus viridans</name>
    <dbReference type="NCBI Taxonomy" id="1377"/>
    <lineage>
        <taxon>Bacteria</taxon>
        <taxon>Bacillati</taxon>
        <taxon>Bacillota</taxon>
        <taxon>Bacilli</taxon>
        <taxon>Lactobacillales</taxon>
        <taxon>Aerococcaceae</taxon>
        <taxon>Aerococcus</taxon>
    </lineage>
</organism>
<keyword evidence="6 9" id="KW-0227">DNA damage</keyword>
<dbReference type="PROSITE" id="PS00374">
    <property type="entry name" value="MGMT"/>
    <property type="match status" value="1"/>
</dbReference>
<proteinExistence type="inferred from homology"/>
<comment type="miscellaneous">
    <text evidence="9">This enzyme catalyzes only one turnover and therefore is not strictly catalytic. According to one definition, an enzyme is a biocatalyst that acts repeatedly and over many reaction cycles.</text>
</comment>
<feature type="active site" description="Nucleophile; methyl group acceptor" evidence="9">
    <location>
        <position position="136"/>
    </location>
</feature>
<sequence>MYYKSSYTSPLGQITIVSDEQTIKGLWFADQKHFGSQYDLQTMTAAETPVIMQVKNWLDAYFAGENPILDPTILAPEATPYRQQILNALMNVPYGQTTSYKELADKVASNTPGKRSSARAAGGAVGHNPISILIPCHRVVATNGALTGYAGGIDRKIALLALEGFDQSKLDNHQV</sequence>
<dbReference type="Gene3D" id="1.10.10.10">
    <property type="entry name" value="Winged helix-like DNA-binding domain superfamily/Winged helix DNA-binding domain"/>
    <property type="match status" value="1"/>
</dbReference>
<accession>A0A2N6UGK2</accession>
<evidence type="ECO:0000313" key="13">
    <source>
        <dbReference type="Proteomes" id="UP000235701"/>
    </source>
</evidence>
<feature type="domain" description="Methylguanine DNA methyltransferase ribonuclease-like" evidence="11">
    <location>
        <begin position="3"/>
        <end position="66"/>
    </location>
</feature>
<reference evidence="12 13" key="1">
    <citation type="submission" date="2017-09" db="EMBL/GenBank/DDBJ databases">
        <title>Bacterial strain isolated from the female urinary microbiota.</title>
        <authorList>
            <person name="Thomas-White K."/>
            <person name="Kumar N."/>
            <person name="Forster S."/>
            <person name="Putonti C."/>
            <person name="Lawley T."/>
            <person name="Wolfe A.J."/>
        </authorList>
    </citation>
    <scope>NUCLEOTIDE SEQUENCE [LARGE SCALE GENOMIC DNA]</scope>
    <source>
        <strain evidence="12 13">UMB0240</strain>
    </source>
</reference>
<dbReference type="SUPFAM" id="SSF46767">
    <property type="entry name" value="Methylated DNA-protein cysteine methyltransferase, C-terminal domain"/>
    <property type="match status" value="1"/>
</dbReference>
<dbReference type="SUPFAM" id="SSF53155">
    <property type="entry name" value="Methylated DNA-protein cysteine methyltransferase domain"/>
    <property type="match status" value="1"/>
</dbReference>
<comment type="function">
    <text evidence="9">Involved in the cellular defense against the biological effects of O6-methylguanine (O6-MeG) and O4-methylthymine (O4-MeT) in DNA. Repairs the methylated nucleobase in DNA by stoichiometrically transferring the methyl group to a cysteine residue in the enzyme. This is a suicide reaction: the enzyme is irreversibly inactivated.</text>
</comment>
<dbReference type="AlphaFoldDB" id="A0A2N6UGK2"/>
<evidence type="ECO:0000256" key="8">
    <source>
        <dbReference type="ARBA" id="ARBA00049348"/>
    </source>
</evidence>
<dbReference type="InterPro" id="IPR023546">
    <property type="entry name" value="MGMT"/>
</dbReference>
<evidence type="ECO:0000256" key="5">
    <source>
        <dbReference type="ARBA" id="ARBA00022679"/>
    </source>
</evidence>
<evidence type="ECO:0000313" key="12">
    <source>
        <dbReference type="EMBL" id="PMC80626.1"/>
    </source>
</evidence>
<comment type="similarity">
    <text evidence="2 9">Belongs to the MGMT family.</text>
</comment>